<comment type="caution">
    <text evidence="2">The sequence shown here is derived from an EMBL/GenBank/DDBJ whole genome shotgun (WGS) entry which is preliminary data.</text>
</comment>
<evidence type="ECO:0000313" key="2">
    <source>
        <dbReference type="EMBL" id="OBI30982.1"/>
    </source>
</evidence>
<accession>A0A1A2Y0Y3</accession>
<reference evidence="3" key="1">
    <citation type="submission" date="2016-06" db="EMBL/GenBank/DDBJ databases">
        <authorList>
            <person name="Sutton G."/>
            <person name="Brinkac L."/>
            <person name="Sanka R."/>
            <person name="Adams M."/>
            <person name="Lau E."/>
            <person name="Sam S."/>
            <person name="Sreng N."/>
            <person name="Him V."/>
            <person name="Kerleguer A."/>
            <person name="Cheng S."/>
        </authorList>
    </citation>
    <scope>NUCLEOTIDE SEQUENCE [LARGE SCALE GENOMIC DNA]</scope>
    <source>
        <strain evidence="3">E1876</strain>
    </source>
</reference>
<protein>
    <submittedName>
        <fullName evidence="2">Uncharacterized protein</fullName>
    </submittedName>
</protein>
<dbReference type="Proteomes" id="UP000093943">
    <property type="component" value="Unassembled WGS sequence"/>
</dbReference>
<dbReference type="RefSeq" id="WP_064921755.1">
    <property type="nucleotide sequence ID" value="NZ_LZJK01000076.1"/>
</dbReference>
<gene>
    <name evidence="2" type="ORF">A5710_19580</name>
</gene>
<name>A0A1A2Y0Y3_MYCSD</name>
<dbReference type="EMBL" id="LZKG01000065">
    <property type="protein sequence ID" value="OBI30982.1"/>
    <property type="molecule type" value="Genomic_DNA"/>
</dbReference>
<organism evidence="2 3">
    <name type="scientific">Mycolicibacter sinensis (strain JDM601)</name>
    <name type="common">Mycobacterium sinense</name>
    <dbReference type="NCBI Taxonomy" id="875328"/>
    <lineage>
        <taxon>Bacteria</taxon>
        <taxon>Bacillati</taxon>
        <taxon>Actinomycetota</taxon>
        <taxon>Actinomycetes</taxon>
        <taxon>Mycobacteriales</taxon>
        <taxon>Mycobacteriaceae</taxon>
        <taxon>Mycolicibacter</taxon>
    </lineage>
</organism>
<sequence>MNGVVGAARLARLHGAFNVVGGLWPLLHLRSFEAVLGPKVDRWLVYTVAGLMVAIGTAQLASATDAAGVRQARRLGVGTALTLGGVDAVYAPRGRISRVYLVDAVAEVGWLLAWVSTLFKTRPEVTR</sequence>
<keyword evidence="1" id="KW-0812">Transmembrane</keyword>
<keyword evidence="1" id="KW-1133">Transmembrane helix</keyword>
<dbReference type="AlphaFoldDB" id="A0A1A2Y0Y3"/>
<proteinExistence type="predicted"/>
<evidence type="ECO:0000256" key="1">
    <source>
        <dbReference type="SAM" id="Phobius"/>
    </source>
</evidence>
<feature type="transmembrane region" description="Helical" evidence="1">
    <location>
        <begin position="43"/>
        <end position="63"/>
    </location>
</feature>
<dbReference type="OrthoDB" id="799809at2"/>
<evidence type="ECO:0000313" key="3">
    <source>
        <dbReference type="Proteomes" id="UP000093943"/>
    </source>
</evidence>
<keyword evidence="1" id="KW-0472">Membrane</keyword>